<sequence>MATPLQDYDALAVSLPSTAENTDDEPRDTTVFPFLSLPRELRDQILTCRWIYDYIFELPDTRDKRTLRIERRSLKLFKTPTAPTFLLILHHEYFLLNRQVATEALQVLLKNHTLYLSCGPFVLKALLERIEHEPLGLGLQWLKDMKAVEFEWITFPNLRYYPPDRTINGDVWYWERDEYDVDLHYLGGVRATNTVNDTYSYDEYYEYEDPPYYDDNFFNPSDASLYPTFSPPTPNDLFGFAGHYPFKDPNMDPADEASQEESLTKLDLLISMEVKPLFQYLATPVFASLTSITIPLRFYSRETRREARPWHDLPVQLRYWTSMVVHALLLLNPLTPSNVQPTLKQVKVRYRPYNIWASMQEENPLTDMVENGIWFDDEDMEDRNGEGEAWRAVWTKLREIGVSIGRNGEGSGLKAEVKLVQWEGDLNEEFFGDALEVVFTSKPADQRQVKEVNRQRSGSPQYT</sequence>
<accession>A0A9P4QQM0</accession>
<organism evidence="1 2">
    <name type="scientific">Polyplosphaeria fusca</name>
    <dbReference type="NCBI Taxonomy" id="682080"/>
    <lineage>
        <taxon>Eukaryota</taxon>
        <taxon>Fungi</taxon>
        <taxon>Dikarya</taxon>
        <taxon>Ascomycota</taxon>
        <taxon>Pezizomycotina</taxon>
        <taxon>Dothideomycetes</taxon>
        <taxon>Pleosporomycetidae</taxon>
        <taxon>Pleosporales</taxon>
        <taxon>Tetraplosphaeriaceae</taxon>
        <taxon>Polyplosphaeria</taxon>
    </lineage>
</organism>
<evidence type="ECO:0000313" key="1">
    <source>
        <dbReference type="EMBL" id="KAF2729668.1"/>
    </source>
</evidence>
<keyword evidence="2" id="KW-1185">Reference proteome</keyword>
<evidence type="ECO:0000313" key="2">
    <source>
        <dbReference type="Proteomes" id="UP000799444"/>
    </source>
</evidence>
<protein>
    <submittedName>
        <fullName evidence="1">Uncharacterized protein</fullName>
    </submittedName>
</protein>
<reference evidence="1" key="1">
    <citation type="journal article" date="2020" name="Stud. Mycol.">
        <title>101 Dothideomycetes genomes: a test case for predicting lifestyles and emergence of pathogens.</title>
        <authorList>
            <person name="Haridas S."/>
            <person name="Albert R."/>
            <person name="Binder M."/>
            <person name="Bloem J."/>
            <person name="Labutti K."/>
            <person name="Salamov A."/>
            <person name="Andreopoulos B."/>
            <person name="Baker S."/>
            <person name="Barry K."/>
            <person name="Bills G."/>
            <person name="Bluhm B."/>
            <person name="Cannon C."/>
            <person name="Castanera R."/>
            <person name="Culley D."/>
            <person name="Daum C."/>
            <person name="Ezra D."/>
            <person name="Gonzalez J."/>
            <person name="Henrissat B."/>
            <person name="Kuo A."/>
            <person name="Liang C."/>
            <person name="Lipzen A."/>
            <person name="Lutzoni F."/>
            <person name="Magnuson J."/>
            <person name="Mondo S."/>
            <person name="Nolan M."/>
            <person name="Ohm R."/>
            <person name="Pangilinan J."/>
            <person name="Park H.-J."/>
            <person name="Ramirez L."/>
            <person name="Alfaro M."/>
            <person name="Sun H."/>
            <person name="Tritt A."/>
            <person name="Yoshinaga Y."/>
            <person name="Zwiers L.-H."/>
            <person name="Turgeon B."/>
            <person name="Goodwin S."/>
            <person name="Spatafora J."/>
            <person name="Crous P."/>
            <person name="Grigoriev I."/>
        </authorList>
    </citation>
    <scope>NUCLEOTIDE SEQUENCE</scope>
    <source>
        <strain evidence="1">CBS 125425</strain>
    </source>
</reference>
<dbReference type="Proteomes" id="UP000799444">
    <property type="component" value="Unassembled WGS sequence"/>
</dbReference>
<gene>
    <name evidence="1" type="ORF">EJ04DRAFT_501912</name>
</gene>
<dbReference type="OrthoDB" id="62952at2759"/>
<proteinExistence type="predicted"/>
<dbReference type="EMBL" id="ML996238">
    <property type="protein sequence ID" value="KAF2729668.1"/>
    <property type="molecule type" value="Genomic_DNA"/>
</dbReference>
<name>A0A9P4QQM0_9PLEO</name>
<dbReference type="AlphaFoldDB" id="A0A9P4QQM0"/>
<comment type="caution">
    <text evidence="1">The sequence shown here is derived from an EMBL/GenBank/DDBJ whole genome shotgun (WGS) entry which is preliminary data.</text>
</comment>